<proteinExistence type="predicted"/>
<gene>
    <name evidence="1" type="ORF">A3196_05520</name>
</gene>
<dbReference type="Proteomes" id="UP000094849">
    <property type="component" value="Unassembled WGS sequence"/>
</dbReference>
<keyword evidence="2" id="KW-1185">Reference proteome</keyword>
<evidence type="ECO:0000313" key="2">
    <source>
        <dbReference type="Proteomes" id="UP000094849"/>
    </source>
</evidence>
<comment type="caution">
    <text evidence="1">The sequence shown here is derived from an EMBL/GenBank/DDBJ whole genome shotgun (WGS) entry which is preliminary data.</text>
</comment>
<reference evidence="1 2" key="1">
    <citation type="submission" date="2016-03" db="EMBL/GenBank/DDBJ databases">
        <title>Chemosynthetic sulphur-oxidizing symbionts of marine invertebrate animals are capable of nitrogen fixation.</title>
        <authorList>
            <person name="Petersen J.M."/>
            <person name="Kemper A."/>
            <person name="Gruber-Vodicka H."/>
            <person name="Cardini U."/>
            <person name="Geest Mvander."/>
            <person name="Kleiner M."/>
            <person name="Bulgheresi S."/>
            <person name="Fussmann M."/>
            <person name="Herbold C."/>
            <person name="Seah B.K.B."/>
            <person name="Antony C.Paul."/>
            <person name="Liu D."/>
            <person name="Belitz A."/>
            <person name="Weber M."/>
        </authorList>
    </citation>
    <scope>NUCLEOTIDE SEQUENCE [LARGE SCALE GENOMIC DNA]</scope>
    <source>
        <strain evidence="1">G_D</strain>
    </source>
</reference>
<dbReference type="AlphaFoldDB" id="A0A1E2UNK0"/>
<protein>
    <submittedName>
        <fullName evidence="1">Uncharacterized protein</fullName>
    </submittedName>
</protein>
<evidence type="ECO:0000313" key="1">
    <source>
        <dbReference type="EMBL" id="ODB96269.1"/>
    </source>
</evidence>
<sequence>MKNSNYLYAFGTRDPVIDYVADHWEFSISRSYIVTSTSEVWVVCQLMKGIVKLMQVFVALISTPSLLGINGNRLQIIFRSGFKLEGGYQ</sequence>
<name>A0A1E2UNK0_9GAMM</name>
<dbReference type="STRING" id="1818881.A3196_05520"/>
<dbReference type="EMBL" id="LVJZ01000003">
    <property type="protein sequence ID" value="ODB96269.1"/>
    <property type="molecule type" value="Genomic_DNA"/>
</dbReference>
<accession>A0A1E2UNK0</accession>
<organism evidence="1 2">
    <name type="scientific">Candidatus Thiodiazotropha endoloripes</name>
    <dbReference type="NCBI Taxonomy" id="1818881"/>
    <lineage>
        <taxon>Bacteria</taxon>
        <taxon>Pseudomonadati</taxon>
        <taxon>Pseudomonadota</taxon>
        <taxon>Gammaproteobacteria</taxon>
        <taxon>Chromatiales</taxon>
        <taxon>Sedimenticolaceae</taxon>
        <taxon>Candidatus Thiodiazotropha</taxon>
    </lineage>
</organism>